<evidence type="ECO:0000313" key="3">
    <source>
        <dbReference type="Proteomes" id="UP000185628"/>
    </source>
</evidence>
<reference evidence="3" key="1">
    <citation type="submission" date="2016-12" db="EMBL/GenBank/DDBJ databases">
        <authorList>
            <person name="Meng X."/>
        </authorList>
    </citation>
    <scope>NUCLEOTIDE SEQUENCE [LARGE SCALE GENOMIC DNA]</scope>
    <source>
        <strain evidence="3">DSM 19116</strain>
    </source>
</reference>
<protein>
    <recommendedName>
        <fullName evidence="4">ABC-2 type transport system permease protein</fullName>
    </recommendedName>
</protein>
<dbReference type="RefSeq" id="WP_073716743.1">
    <property type="nucleotide sequence ID" value="NZ_MQVR01000039.1"/>
</dbReference>
<keyword evidence="1" id="KW-0812">Transmembrane</keyword>
<evidence type="ECO:0000313" key="2">
    <source>
        <dbReference type="EMBL" id="OKL53803.1"/>
    </source>
</evidence>
<dbReference type="EMBL" id="MQVR01000039">
    <property type="protein sequence ID" value="OKL53803.1"/>
    <property type="molecule type" value="Genomic_DNA"/>
</dbReference>
<feature type="transmembrane region" description="Helical" evidence="1">
    <location>
        <begin position="39"/>
        <end position="61"/>
    </location>
</feature>
<feature type="transmembrane region" description="Helical" evidence="1">
    <location>
        <begin position="164"/>
        <end position="181"/>
    </location>
</feature>
<feature type="transmembrane region" description="Helical" evidence="1">
    <location>
        <begin position="193"/>
        <end position="219"/>
    </location>
</feature>
<proteinExistence type="predicted"/>
<dbReference type="Proteomes" id="UP000185628">
    <property type="component" value="Unassembled WGS sequence"/>
</dbReference>
<keyword evidence="1" id="KW-0472">Membrane</keyword>
<feature type="transmembrane region" description="Helical" evidence="1">
    <location>
        <begin position="121"/>
        <end position="144"/>
    </location>
</feature>
<evidence type="ECO:0008006" key="4">
    <source>
        <dbReference type="Google" id="ProtNLM"/>
    </source>
</evidence>
<name>A0A1Q5Q1R0_9ACTO</name>
<feature type="transmembrane region" description="Helical" evidence="1">
    <location>
        <begin position="67"/>
        <end position="94"/>
    </location>
</feature>
<comment type="caution">
    <text evidence="2">The sequence shown here is derived from an EMBL/GenBank/DDBJ whole genome shotgun (WGS) entry which is preliminary data.</text>
</comment>
<keyword evidence="1" id="KW-1133">Transmembrane helix</keyword>
<sequence>MSTATPTIATAANFSTAPRLAFARVVRSEWRKFFSLRSLVITFAIAAGMGVAIPILITAFIGDDHPIRFVFGLLTQVPATSQALVLLAVGALVVSSEFKKNAAITTFVTVPQRLQVLAAKAVVVLAITLLVWATTLLTSLAAFYIRYGSKASLDDALQSITMPLLYLLFFAFIGFFFAAILRSSAGAITSAVGLIYVLPIVALMFFGYVPVFEKIAYYLPIQLTNRLFLPVDAAHPVSLTLAIVVLGVYVAVAGVAGTVLMQRRDIN</sequence>
<evidence type="ECO:0000256" key="1">
    <source>
        <dbReference type="SAM" id="Phobius"/>
    </source>
</evidence>
<gene>
    <name evidence="2" type="ORF">BSZ39_07500</name>
</gene>
<accession>A0A1Q5Q1R0</accession>
<dbReference type="AlphaFoldDB" id="A0A1Q5Q1R0"/>
<dbReference type="OrthoDB" id="3297477at2"/>
<feature type="transmembrane region" description="Helical" evidence="1">
    <location>
        <begin position="239"/>
        <end position="261"/>
    </location>
</feature>
<keyword evidence="3" id="KW-1185">Reference proteome</keyword>
<organism evidence="2 3">
    <name type="scientific">Bowdeniella nasicola</name>
    <dbReference type="NCBI Taxonomy" id="208480"/>
    <lineage>
        <taxon>Bacteria</taxon>
        <taxon>Bacillati</taxon>
        <taxon>Actinomycetota</taxon>
        <taxon>Actinomycetes</taxon>
        <taxon>Actinomycetales</taxon>
        <taxon>Actinomycetaceae</taxon>
        <taxon>Bowdeniella</taxon>
    </lineage>
</organism>